<keyword evidence="1" id="KW-0175">Coiled coil</keyword>
<reference evidence="2 3" key="1">
    <citation type="journal article" date="2005" name="Genome Res.">
        <title>Comparative and functional genomic analyses of the pathogenicity of phytopathogen Xanthomonas campestris pv. campestris.</title>
        <authorList>
            <person name="Qian W."/>
            <person name="Jia Y."/>
            <person name="Ren S.X."/>
            <person name="He Y.Q."/>
            <person name="Feng J.X."/>
            <person name="Lu L.F."/>
            <person name="Sun Q."/>
            <person name="Ying G."/>
            <person name="Tang D.J."/>
            <person name="Tang H."/>
            <person name="Wu W."/>
            <person name="Hao P."/>
            <person name="Wang L."/>
            <person name="Jiang B.L."/>
            <person name="Zeng S."/>
            <person name="Gu W.Y."/>
            <person name="Lu G."/>
            <person name="Rong L."/>
            <person name="Tian Y."/>
            <person name="Yao Z."/>
            <person name="Fu G."/>
            <person name="Chen B."/>
            <person name="Fang R."/>
            <person name="Qiang B."/>
            <person name="Chen Z."/>
            <person name="Zhao G.P."/>
            <person name="Tang J.L."/>
            <person name="He C."/>
        </authorList>
    </citation>
    <scope>NUCLEOTIDE SEQUENCE [LARGE SCALE GENOMIC DNA]</scope>
    <source>
        <strain evidence="2 3">8004</strain>
    </source>
</reference>
<sequence>MGRATMSIQILDIVIYHAGRKPRIISLKPGQVNIITGESGTGKSSLITIVDYCLGSGTCEIPHGIMAKTIHWYGLRLTDGTEEHFVARRAPDKGKTTTGDAYYITGSILAVPSYEQLSVTTNIDAVMARIELATGIGSHRHVPPEGHTRAPLSASIRHALAYVFQKQTEISQPGFLFHGQGDHFVAQGIKDTFSYFIGAMDHDHVELSAKLRSLRRELRLRESELSRSLSLSSEARIDGLVAEAKSAGLIDADSSGASYQDMLESLRVASTAPFEDQLARAETEVDQLALSQLTATRSELRVRLHLVNDELQSMSGLRTDGSNFAKESAEQVSRLESIILIDEDEHTCPLCSHALTETVPSAKDLRAELVSLRTQLQNVRRHTPGLDTLISEKGKELDGIKESLKSNWAALEAVRASDSRLQSMREVTSRRAHVLGRISLTLESLPTAKDNEQLRQTIEALSGQISELELQLSDESVRERIASAMSRVAALMTRWATFLELEHAGIPFRLEPKKLIVVADTEDGAVPMSRMGSGETWLGCHLIAFLALHEFFVRRERPVPRFLILDQPSQVYFPAEKGRDVNQVGEEDEDRLAVIRIFRLIVNVVQDLSPRMQVIITEHADIQEPWYQDLVVERWRNGKALVPMDWADDSVTAPPESEV</sequence>
<organism evidence="2 3">
    <name type="scientific">Xanthomonas campestris pv. campestris (strain 8004)</name>
    <dbReference type="NCBI Taxonomy" id="314565"/>
    <lineage>
        <taxon>Bacteria</taxon>
        <taxon>Pseudomonadati</taxon>
        <taxon>Pseudomonadota</taxon>
        <taxon>Gammaproteobacteria</taxon>
        <taxon>Lysobacterales</taxon>
        <taxon>Lysobacteraceae</taxon>
        <taxon>Xanthomonas</taxon>
    </lineage>
</organism>
<dbReference type="KEGG" id="xcb:XC_2636"/>
<evidence type="ECO:0000313" key="2">
    <source>
        <dbReference type="EMBL" id="AAY49685.1"/>
    </source>
</evidence>
<dbReference type="Pfam" id="PF12532">
    <property type="entry name" value="DUF3732"/>
    <property type="match status" value="1"/>
</dbReference>
<evidence type="ECO:0000313" key="3">
    <source>
        <dbReference type="Proteomes" id="UP000000420"/>
    </source>
</evidence>
<protein>
    <submittedName>
        <fullName evidence="2">Plasmid-related protein</fullName>
    </submittedName>
</protein>
<dbReference type="HOGENOM" id="CLU_028585_0_0_6"/>
<dbReference type="SUPFAM" id="SSF52540">
    <property type="entry name" value="P-loop containing nucleoside triphosphate hydrolases"/>
    <property type="match status" value="1"/>
</dbReference>
<dbReference type="Proteomes" id="UP000000420">
    <property type="component" value="Chromosome"/>
</dbReference>
<dbReference type="InterPro" id="IPR027417">
    <property type="entry name" value="P-loop_NTPase"/>
</dbReference>
<dbReference type="EMBL" id="CP000050">
    <property type="protein sequence ID" value="AAY49685.1"/>
    <property type="molecule type" value="Genomic_DNA"/>
</dbReference>
<name>A0A0H2X8U0_XANC8</name>
<proteinExistence type="predicted"/>
<dbReference type="Gene3D" id="3.40.50.300">
    <property type="entry name" value="P-loop containing nucleotide triphosphate hydrolases"/>
    <property type="match status" value="1"/>
</dbReference>
<feature type="coiled-coil region" evidence="1">
    <location>
        <begin position="451"/>
        <end position="478"/>
    </location>
</feature>
<dbReference type="InterPro" id="IPR022205">
    <property type="entry name" value="DUF3732"/>
</dbReference>
<evidence type="ECO:0000256" key="1">
    <source>
        <dbReference type="SAM" id="Coils"/>
    </source>
</evidence>
<accession>A0A0H2X8U0</accession>
<dbReference type="AlphaFoldDB" id="A0A0H2X8U0"/>
<gene>
    <name evidence="2" type="ordered locus">XC_2636</name>
</gene>